<feature type="compositionally biased region" description="Low complexity" evidence="3">
    <location>
        <begin position="582"/>
        <end position="612"/>
    </location>
</feature>
<dbReference type="Proteomes" id="UP001497623">
    <property type="component" value="Unassembled WGS sequence"/>
</dbReference>
<feature type="compositionally biased region" description="Basic and acidic residues" evidence="3">
    <location>
        <begin position="186"/>
        <end position="220"/>
    </location>
</feature>
<dbReference type="AlphaFoldDB" id="A0AAV2SBN4"/>
<feature type="region of interest" description="Disordered" evidence="3">
    <location>
        <begin position="119"/>
        <end position="269"/>
    </location>
</feature>
<protein>
    <recommendedName>
        <fullName evidence="4">RRM domain-containing protein</fullName>
    </recommendedName>
</protein>
<feature type="region of interest" description="Disordered" evidence="3">
    <location>
        <begin position="548"/>
        <end position="640"/>
    </location>
</feature>
<accession>A0AAV2SBN4</accession>
<dbReference type="GO" id="GO:0003723">
    <property type="term" value="F:RNA binding"/>
    <property type="evidence" value="ECO:0007669"/>
    <property type="project" value="UniProtKB-UniRule"/>
</dbReference>
<dbReference type="EMBL" id="CAXKWB010052278">
    <property type="protein sequence ID" value="CAL4172616.1"/>
    <property type="molecule type" value="Genomic_DNA"/>
</dbReference>
<dbReference type="Pfam" id="PF00076">
    <property type="entry name" value="RRM_1"/>
    <property type="match status" value="1"/>
</dbReference>
<dbReference type="PANTHER" id="PTHR23295">
    <property type="entry name" value="NUCLEAR RECEPTOR COACTIVATOR 5-RELATED"/>
    <property type="match status" value="1"/>
</dbReference>
<dbReference type="InterPro" id="IPR052600">
    <property type="entry name" value="Nuc_rcpt_coact/corep"/>
</dbReference>
<evidence type="ECO:0000259" key="4">
    <source>
        <dbReference type="PROSITE" id="PS50102"/>
    </source>
</evidence>
<dbReference type="InterPro" id="IPR035979">
    <property type="entry name" value="RBD_domain_sf"/>
</dbReference>
<feature type="compositionally biased region" description="Basic and acidic residues" evidence="3">
    <location>
        <begin position="143"/>
        <end position="176"/>
    </location>
</feature>
<gene>
    <name evidence="5" type="ORF">MNOR_LOCUS34288</name>
</gene>
<dbReference type="SUPFAM" id="SSF52954">
    <property type="entry name" value="Class II aaRS ABD-related"/>
    <property type="match status" value="1"/>
</dbReference>
<dbReference type="SUPFAM" id="SSF54928">
    <property type="entry name" value="RNA-binding domain, RBD"/>
    <property type="match status" value="1"/>
</dbReference>
<evidence type="ECO:0000313" key="5">
    <source>
        <dbReference type="EMBL" id="CAL4172616.1"/>
    </source>
</evidence>
<dbReference type="SMART" id="SM00360">
    <property type="entry name" value="RRM"/>
    <property type="match status" value="1"/>
</dbReference>
<sequence>MSGRSRDMGRRRSRSRSRSRSRGRDARGSSPRGGADRRAPVSDVTSDPKTVGARIFVGSIDSSMTRESLQDYFSQYGRVLAVTITRNKFGFVQFSRDEEATACLANGTTAYVDGNRIDIKPAKIGSGPMPGERREGAGGGARGGRDGGRNGGRGGRDDFGGRDRSPMRGREDDFYGRDYPYPPGAMERDGRGRFDDRYDDYYRDQYPDRYADYYRQDDPRAPGAADPRGPPGPNEPRGPETAIGATAAGYPPAPQADPLDPLDPTRPNDVEIVVPNKMQRSYAENVEAQLKRMNMLVDLLFPPPDIPPSQVLNDLAARKCLFAIFITEDNEQHRSLTLTILHSGAQQEHRNMPVDDALRLVEQNFGDYVKKIRQRNMREVVPRDIRNLMLDLLEIRPLSMGDLDKMIKFLKERQSLLVDDQIQQKRDSQAGVGGSEPMAVTYPGLPYGSSGGVVGAASGQSGATATSVPLAATAYGSSATAVAGAYSAYGNMGAAMQQTPQSTAYGSYGMAAASQVAPVAAPTMTAVGANKQQTELSERIYNIMKGAGGSSGVPTGVPAPTGVSAPKGVPAPSGVPPPSMVPPVNWNSQQQSGQQSSSNYANSAYGNNLSNSGTNDYSDRKSSGGQQNSGLFAAYTPWSQ</sequence>
<feature type="compositionally biased region" description="Basic and acidic residues" evidence="3">
    <location>
        <begin position="1"/>
        <end position="10"/>
    </location>
</feature>
<feature type="region of interest" description="Disordered" evidence="3">
    <location>
        <begin position="1"/>
        <end position="47"/>
    </location>
</feature>
<evidence type="ECO:0000313" key="6">
    <source>
        <dbReference type="Proteomes" id="UP001497623"/>
    </source>
</evidence>
<feature type="compositionally biased region" description="Basic residues" evidence="3">
    <location>
        <begin position="11"/>
        <end position="21"/>
    </location>
</feature>
<dbReference type="InterPro" id="IPR036621">
    <property type="entry name" value="Anticodon-bd_dom_sf"/>
</dbReference>
<dbReference type="Gene3D" id="3.30.70.330">
    <property type="match status" value="1"/>
</dbReference>
<evidence type="ECO:0000256" key="2">
    <source>
        <dbReference type="PROSITE-ProRule" id="PRU00176"/>
    </source>
</evidence>
<reference evidence="5 6" key="1">
    <citation type="submission" date="2024-05" db="EMBL/GenBank/DDBJ databases">
        <authorList>
            <person name="Wallberg A."/>
        </authorList>
    </citation>
    <scope>NUCLEOTIDE SEQUENCE [LARGE SCALE GENOMIC DNA]</scope>
</reference>
<dbReference type="InterPro" id="IPR000504">
    <property type="entry name" value="RRM_dom"/>
</dbReference>
<proteinExistence type="predicted"/>
<dbReference type="Gene3D" id="3.40.50.800">
    <property type="entry name" value="Anticodon-binding domain"/>
    <property type="match status" value="1"/>
</dbReference>
<feature type="domain" description="RRM" evidence="4">
    <location>
        <begin position="53"/>
        <end position="124"/>
    </location>
</feature>
<dbReference type="PROSITE" id="PS50102">
    <property type="entry name" value="RRM"/>
    <property type="match status" value="1"/>
</dbReference>
<keyword evidence="6" id="KW-1185">Reference proteome</keyword>
<name>A0AAV2SBN4_MEGNR</name>
<comment type="caution">
    <text evidence="5">The sequence shown here is derived from an EMBL/GenBank/DDBJ whole genome shotgun (WGS) entry which is preliminary data.</text>
</comment>
<evidence type="ECO:0000256" key="1">
    <source>
        <dbReference type="ARBA" id="ARBA00022884"/>
    </source>
</evidence>
<evidence type="ECO:0000256" key="3">
    <source>
        <dbReference type="SAM" id="MobiDB-lite"/>
    </source>
</evidence>
<dbReference type="PANTHER" id="PTHR23295:SF6">
    <property type="entry name" value="NEOSIN, ISOFORM A"/>
    <property type="match status" value="1"/>
</dbReference>
<keyword evidence="1 2" id="KW-0694">RNA-binding</keyword>
<organism evidence="5 6">
    <name type="scientific">Meganyctiphanes norvegica</name>
    <name type="common">Northern krill</name>
    <name type="synonym">Thysanopoda norvegica</name>
    <dbReference type="NCBI Taxonomy" id="48144"/>
    <lineage>
        <taxon>Eukaryota</taxon>
        <taxon>Metazoa</taxon>
        <taxon>Ecdysozoa</taxon>
        <taxon>Arthropoda</taxon>
        <taxon>Crustacea</taxon>
        <taxon>Multicrustacea</taxon>
        <taxon>Malacostraca</taxon>
        <taxon>Eumalacostraca</taxon>
        <taxon>Eucarida</taxon>
        <taxon>Euphausiacea</taxon>
        <taxon>Euphausiidae</taxon>
        <taxon>Meganyctiphanes</taxon>
    </lineage>
</organism>
<dbReference type="InterPro" id="IPR012677">
    <property type="entry name" value="Nucleotide-bd_a/b_plait_sf"/>
</dbReference>